<keyword evidence="3" id="KW-0813">Transport</keyword>
<comment type="subcellular location">
    <subcellularLocation>
        <location evidence="1">Cell outer membrane</location>
    </subcellularLocation>
</comment>
<dbReference type="AlphaFoldDB" id="C6BT98"/>
<dbReference type="OrthoDB" id="188180at2"/>
<dbReference type="Proteomes" id="UP000002601">
    <property type="component" value="Chromosome"/>
</dbReference>
<dbReference type="eggNOG" id="COG1538">
    <property type="taxonomic scope" value="Bacteria"/>
</dbReference>
<dbReference type="KEGG" id="dsa:Desal_3533"/>
<dbReference type="RefSeq" id="WP_015853395.1">
    <property type="nucleotide sequence ID" value="NC_012881.1"/>
</dbReference>
<keyword evidence="6" id="KW-0472">Membrane</keyword>
<evidence type="ECO:0000313" key="9">
    <source>
        <dbReference type="EMBL" id="ACS81579.1"/>
    </source>
</evidence>
<dbReference type="GO" id="GO:0015288">
    <property type="term" value="F:porin activity"/>
    <property type="evidence" value="ECO:0007669"/>
    <property type="project" value="TreeGrafter"/>
</dbReference>
<name>C6BT98_MARSD</name>
<dbReference type="HOGENOM" id="CLU_022604_1_0_7"/>
<feature type="coiled-coil region" evidence="8">
    <location>
        <begin position="405"/>
        <end position="466"/>
    </location>
</feature>
<keyword evidence="4" id="KW-1134">Transmembrane beta strand</keyword>
<evidence type="ECO:0000256" key="8">
    <source>
        <dbReference type="SAM" id="Coils"/>
    </source>
</evidence>
<dbReference type="PANTHER" id="PTHR30026">
    <property type="entry name" value="OUTER MEMBRANE PROTEIN TOLC"/>
    <property type="match status" value="1"/>
</dbReference>
<dbReference type="InterPro" id="IPR003423">
    <property type="entry name" value="OMP_efflux"/>
</dbReference>
<evidence type="ECO:0000313" key="10">
    <source>
        <dbReference type="Proteomes" id="UP000002601"/>
    </source>
</evidence>
<evidence type="ECO:0000256" key="2">
    <source>
        <dbReference type="ARBA" id="ARBA00007613"/>
    </source>
</evidence>
<keyword evidence="7" id="KW-0998">Cell outer membrane</keyword>
<dbReference type="InterPro" id="IPR051906">
    <property type="entry name" value="TolC-like"/>
</dbReference>
<reference evidence="9 10" key="1">
    <citation type="submission" date="2009-06" db="EMBL/GenBank/DDBJ databases">
        <title>Complete sequence of Desulfovibrio salexigens DSM 2638.</title>
        <authorList>
            <consortium name="US DOE Joint Genome Institute"/>
            <person name="Lucas S."/>
            <person name="Copeland A."/>
            <person name="Lapidus A."/>
            <person name="Glavina del Rio T."/>
            <person name="Tice H."/>
            <person name="Bruce D."/>
            <person name="Goodwin L."/>
            <person name="Pitluck S."/>
            <person name="Munk A.C."/>
            <person name="Brettin T."/>
            <person name="Detter J.C."/>
            <person name="Han C."/>
            <person name="Tapia R."/>
            <person name="Larimer F."/>
            <person name="Land M."/>
            <person name="Hauser L."/>
            <person name="Kyrpides N."/>
            <person name="Anderson I."/>
            <person name="Wall J.D."/>
            <person name="Arkin A.P."/>
            <person name="Dehal P."/>
            <person name="Chivian D."/>
            <person name="Giles B."/>
            <person name="Hazen T.C."/>
        </authorList>
    </citation>
    <scope>NUCLEOTIDE SEQUENCE [LARGE SCALE GENOMIC DNA]</scope>
    <source>
        <strain evidence="10">ATCC 14822 / DSM 2638 / NCIMB 8403 / VKM B-1763</strain>
    </source>
</reference>
<evidence type="ECO:0000256" key="7">
    <source>
        <dbReference type="ARBA" id="ARBA00023237"/>
    </source>
</evidence>
<evidence type="ECO:0000256" key="1">
    <source>
        <dbReference type="ARBA" id="ARBA00004442"/>
    </source>
</evidence>
<dbReference type="STRING" id="526222.Desal_3533"/>
<organism evidence="9 10">
    <name type="scientific">Maridesulfovibrio salexigens (strain ATCC 14822 / DSM 2638 / NCIMB 8403 / VKM B-1763)</name>
    <name type="common">Desulfovibrio salexigens</name>
    <dbReference type="NCBI Taxonomy" id="526222"/>
    <lineage>
        <taxon>Bacteria</taxon>
        <taxon>Pseudomonadati</taxon>
        <taxon>Thermodesulfobacteriota</taxon>
        <taxon>Desulfovibrionia</taxon>
        <taxon>Desulfovibrionales</taxon>
        <taxon>Desulfovibrionaceae</taxon>
        <taxon>Maridesulfovibrio</taxon>
    </lineage>
</organism>
<evidence type="ECO:0000256" key="3">
    <source>
        <dbReference type="ARBA" id="ARBA00022448"/>
    </source>
</evidence>
<comment type="similarity">
    <text evidence="2">Belongs to the outer membrane factor (OMF) (TC 1.B.17) family.</text>
</comment>
<evidence type="ECO:0000256" key="6">
    <source>
        <dbReference type="ARBA" id="ARBA00023136"/>
    </source>
</evidence>
<dbReference type="EMBL" id="CP001649">
    <property type="protein sequence ID" value="ACS81579.1"/>
    <property type="molecule type" value="Genomic_DNA"/>
</dbReference>
<evidence type="ECO:0000256" key="4">
    <source>
        <dbReference type="ARBA" id="ARBA00022452"/>
    </source>
</evidence>
<sequence>MNLNAKRLLEINTVLLLTFICVFSLLLPAYAENETEAQVNNGTLTLSMDEVVRLTIRNNSNVATKYLQRVTEKFDLEKAEAKFEPVINIDGSFNAEAFQRNMRISDNGTQTPASKWDAGAKASITQKIPTGGTLSFVWDNNYSENSDGTLSYDGDSAVSRSKTYTREASSKWRIELTQPLLKGAGIDYNMASIRLARITDKRNILSLRDNLSQLINSGLNYYFTFKQAKENLEIQQQALERSERLLEVNQFKQSMGRMSASDVVQAEADVASGRLSLEEARNSLDKARRDLLNHLEMDPNLEIEPIDDEIRDVEPDYEQCMQVALKNNQTYMDKVFAVTESNINAMMAENEREWQLDLKGGYEETQTQKNSYSASTSDDELSAGVELSAPINLWGDDQLERKKKLLTAEVNKRKAKLELKRAKTNLQTEVANAVRDVRMRWKMIRLAQKNTELKALQLENENTKLMVGRTTNFEVVSYQNQLVQAQLAETSKQISYVQALLILDQLLGTTMETWHVEFKHNDKQLEEDLNNKIRPLVWTWW</sequence>
<evidence type="ECO:0000256" key="5">
    <source>
        <dbReference type="ARBA" id="ARBA00022692"/>
    </source>
</evidence>
<keyword evidence="8" id="KW-0175">Coiled coil</keyword>
<dbReference type="GO" id="GO:1990281">
    <property type="term" value="C:efflux pump complex"/>
    <property type="evidence" value="ECO:0007669"/>
    <property type="project" value="TreeGrafter"/>
</dbReference>
<accession>C6BT98</accession>
<dbReference type="Pfam" id="PF02321">
    <property type="entry name" value="OEP"/>
    <property type="match status" value="1"/>
</dbReference>
<gene>
    <name evidence="9" type="ordered locus">Desal_3533</name>
</gene>
<dbReference type="Gene3D" id="1.20.1600.10">
    <property type="entry name" value="Outer membrane efflux proteins (OEP)"/>
    <property type="match status" value="1"/>
</dbReference>
<dbReference type="SUPFAM" id="SSF56954">
    <property type="entry name" value="Outer membrane efflux proteins (OEP)"/>
    <property type="match status" value="1"/>
</dbReference>
<keyword evidence="5" id="KW-0812">Transmembrane</keyword>
<dbReference type="PANTHER" id="PTHR30026:SF20">
    <property type="entry name" value="OUTER MEMBRANE PROTEIN TOLC"/>
    <property type="match status" value="1"/>
</dbReference>
<proteinExistence type="inferred from homology"/>
<protein>
    <submittedName>
        <fullName evidence="9">Outer membrane efflux protein</fullName>
    </submittedName>
</protein>
<dbReference type="GO" id="GO:0009279">
    <property type="term" value="C:cell outer membrane"/>
    <property type="evidence" value="ECO:0007669"/>
    <property type="project" value="UniProtKB-SubCell"/>
</dbReference>
<dbReference type="GO" id="GO:0015562">
    <property type="term" value="F:efflux transmembrane transporter activity"/>
    <property type="evidence" value="ECO:0007669"/>
    <property type="project" value="InterPro"/>
</dbReference>
<keyword evidence="10" id="KW-1185">Reference proteome</keyword>